<keyword evidence="4" id="KW-1185">Reference proteome</keyword>
<dbReference type="Gene3D" id="2.60.40.10">
    <property type="entry name" value="Immunoglobulins"/>
    <property type="match status" value="6"/>
</dbReference>
<dbReference type="InterPro" id="IPR024361">
    <property type="entry name" value="BACON"/>
</dbReference>
<organism evidence="3 4">
    <name type="scientific">Phaeodactylibacter xiamenensis</name>
    <dbReference type="NCBI Taxonomy" id="1524460"/>
    <lineage>
        <taxon>Bacteria</taxon>
        <taxon>Pseudomonadati</taxon>
        <taxon>Bacteroidota</taxon>
        <taxon>Saprospiria</taxon>
        <taxon>Saprospirales</taxon>
        <taxon>Haliscomenobacteraceae</taxon>
        <taxon>Phaeodactylibacter</taxon>
    </lineage>
</organism>
<dbReference type="GO" id="GO:0008237">
    <property type="term" value="F:metallopeptidase activity"/>
    <property type="evidence" value="ECO:0007669"/>
    <property type="project" value="InterPro"/>
</dbReference>
<feature type="domain" description="Fibronectin type-III" evidence="2">
    <location>
        <begin position="438"/>
        <end position="525"/>
    </location>
</feature>
<dbReference type="SUPFAM" id="SSF49265">
    <property type="entry name" value="Fibronectin type III"/>
    <property type="match status" value="1"/>
</dbReference>
<reference evidence="3 4" key="1">
    <citation type="journal article" date="2014" name="Int. J. Syst. Evol. Microbiol.">
        <title>Phaeodactylibacter xiamenensis gen. nov., sp. nov., a member of the family Saprospiraceae isolated from the marine alga Phaeodactylum tricornutum.</title>
        <authorList>
            <person name="Chen Z.Jr."/>
            <person name="Lei X."/>
            <person name="Lai Q."/>
            <person name="Li Y."/>
            <person name="Zhang B."/>
            <person name="Zhang J."/>
            <person name="Zhang H."/>
            <person name="Yang L."/>
            <person name="Zheng W."/>
            <person name="Tian Y."/>
            <person name="Yu Z."/>
            <person name="Xu H.Jr."/>
            <person name="Zheng T."/>
        </authorList>
    </citation>
    <scope>NUCLEOTIDE SEQUENCE [LARGE SCALE GENOMIC DNA]</scope>
    <source>
        <strain evidence="3 4">KD52</strain>
    </source>
</reference>
<dbReference type="CDD" id="cd00063">
    <property type="entry name" value="FN3"/>
    <property type="match status" value="2"/>
</dbReference>
<dbReference type="InterPro" id="IPR045474">
    <property type="entry name" value="GEVED"/>
</dbReference>
<dbReference type="InterPro" id="IPR013783">
    <property type="entry name" value="Ig-like_fold"/>
</dbReference>
<feature type="domain" description="Fibronectin type-III" evidence="2">
    <location>
        <begin position="673"/>
        <end position="760"/>
    </location>
</feature>
<dbReference type="NCBIfam" id="TIGR04183">
    <property type="entry name" value="Por_Secre_tail"/>
    <property type="match status" value="1"/>
</dbReference>
<dbReference type="PROSITE" id="PS50853">
    <property type="entry name" value="FN3"/>
    <property type="match status" value="2"/>
</dbReference>
<evidence type="ECO:0000313" key="3">
    <source>
        <dbReference type="EMBL" id="KGE86888.1"/>
    </source>
</evidence>
<dbReference type="CDD" id="cd14948">
    <property type="entry name" value="BACON"/>
    <property type="match status" value="4"/>
</dbReference>
<feature type="signal peptide" evidence="1">
    <location>
        <begin position="1"/>
        <end position="20"/>
    </location>
</feature>
<gene>
    <name evidence="3" type="ORF">IX84_17680</name>
</gene>
<dbReference type="RefSeq" id="WP_044223415.1">
    <property type="nucleotide sequence ID" value="NZ_JBKAGJ010000009.1"/>
</dbReference>
<evidence type="ECO:0000259" key="2">
    <source>
        <dbReference type="PROSITE" id="PS50853"/>
    </source>
</evidence>
<dbReference type="InterPro" id="IPR003961">
    <property type="entry name" value="FN3_dom"/>
</dbReference>
<dbReference type="EMBL" id="JPOS01000039">
    <property type="protein sequence ID" value="KGE86888.1"/>
    <property type="molecule type" value="Genomic_DNA"/>
</dbReference>
<keyword evidence="1" id="KW-0732">Signal</keyword>
<dbReference type="InterPro" id="IPR026444">
    <property type="entry name" value="Secre_tail"/>
</dbReference>
<dbReference type="SUPFAM" id="SSF55486">
    <property type="entry name" value="Metalloproteases ('zincins'), catalytic domain"/>
    <property type="match status" value="1"/>
</dbReference>
<comment type="caution">
    <text evidence="3">The sequence shown here is derived from an EMBL/GenBank/DDBJ whole genome shotgun (WGS) entry which is preliminary data.</text>
</comment>
<dbReference type="Pfam" id="PF20009">
    <property type="entry name" value="GEVED"/>
    <property type="match status" value="2"/>
</dbReference>
<dbReference type="InterPro" id="IPR036116">
    <property type="entry name" value="FN3_sf"/>
</dbReference>
<dbReference type="Proteomes" id="UP000029736">
    <property type="component" value="Unassembled WGS sequence"/>
</dbReference>
<name>A0A098S528_9BACT</name>
<dbReference type="Pfam" id="PF19190">
    <property type="entry name" value="BACON_2"/>
    <property type="match status" value="4"/>
</dbReference>
<protein>
    <recommendedName>
        <fullName evidence="2">Fibronectin type-III domain-containing protein</fullName>
    </recommendedName>
</protein>
<sequence length="1913" mass="203196">MKCLVQFLGLFFLALPPLLAQNTPTVSPCGAIASPASIQLMDSLQQDYENYAAAFSPGSSYSMVDMVPVQVHIIRRSNGTGGITEAEFNTGMNEVNDFFINANMEFFQCAPINFINSDTYFNFSISEETSFWNTYGVEDVLNIIIPGGSLTTSSGGGLCGYAYLPGGGRDLITVANSCFLSGGNTFAHEVGHYFGLYHTHGKTNCGGLTDELVNGSNCSTAGDDICDTPADPGLLGIGCTGYVVSNCVYTGSFTDANGDPYDPDVSNIMSYAPHSCRNTFSAGQYARASFYNTNARGYLSCGTAPSVGSTCTDAQPITTNGNYFPDGPDEGNGCVNCSGGAQHADWFYYDAPANGSISISSCLNDVNTRLWVYTGSCGNLTPIDNSDDDCAISQSGPNLASEVILNVTAGTRYYFEWDDRWSADNFGFSFSYTTPCSPPSNVETVSADYSHITQDWEAVPGAQGYNVRYRTVPTAPWTVEQGLVQSEHTMENLSPCNTLEWQVQSVCNGIPSIWSSPYTISTTGCSDAYCYSYGNSWSAWITSVALSNLSNNSGNGNGYSNFTNLTANVVQGQSYTLIMNSDDEFVAPVYWRVWADLNQDSDFEDPGELLLSAATNSSSLVSGAITIPAGSNIGNTRLRISMDRNNFPGPCSTGGFTDVEDYSLNIQPGFCSTPSAPSVSNIGYASAQIAWSPSPGASAYQIRYRTVGSFTWSTTSWLTDTTDYLYNLIPCSDYQVEIRSDCGSNFSDFSATSAFSTIGCDDDYCYSYGNSRNIWIDRVNIGAINNISGNDHGYGHYTHLNTSVQPGNSYPLFLQAQGLSSSTLVYWRVWVDLNQDDDFNDAGEQLYQGTSGSQGSLSGQLSIPGGLSSGSTRMRIAVSTGGYSAPCATGGIREVEDYQLTINNPDFLTITPGSLSIPHTGGTAGFSIESNTNWQIMENAPWLSASPLSGLGNGIVTLTATPNLSTNNRSVNVLVTGDGVADQIVAVTQTGAPANIAMTPASQVVTAPAGQTTVQVTSNVSWTLTSSQSWATLSQSSGSGNATITISYDENTSSTQRTATLTLNSPGQPAQTATILQNAAATGPVLTVSPANQQVGAPAGQTTVSVSSNVSWTANTSQSWATLSAASGSGNQTLVVTYTANTSGNPRSVMVILNTPGLPPQTATITQAAGTAATLSVTPASITVEHPANCVSFSVASNTSWTATAQTAWVTSVNPISGTGNGTITVCYEENNSGSLRIASIGFSGGGVSTTATINQNPESTVAPWPVNPTGITHTVVLPDTLYSDLDGGILSPTDWIGFFYDDNGTVRCAGAGQWDPNNNTAVTVYGDDAQTPAKDGFDEGEFFQIRVLQSITQDTVDAQGAFAPIDNIISHTNRFALDGLSKLDSIFIPTSGAPWTVTVTGNNHSVIVPDDLFSSIDGQPLSTDDWIGFFYTDTDTMRCAGYGQWNPQNNTVITVYGDDSQTPEKDGFAPGETFTVMVWRTAESAAYEATATYAPTDILITHTDSYASDGISALESLTVTLDISLDITLDVGWNTISSYVMPEDLAIDQIFSPVATDVIIVKDGVGNSYIPTFNINDIGNWDMLQGYQVKMANTRVLSITGEQMDPQTEIPLSAGWQIVAYLRNSPSPIAGELAGIGSNLLIAKNGTGDTYIPALNIDDIGSMVPGRGYHLRLTAEDTLIYSPNSLIGPDLNALYAAPGGTPEAALEMRAVAGLQPTGNSATLILPASVAARWLLPGDEVAVTDAVGNVFGRNRYEGEHFAITIWGDDEATPHLQEALKNGQPYFIQLWRGGQQSTAFYQPLFESGQAARYRQDDVLVISGLEAAAFADNKPQVAPNPVRDLLSIGHYTTAAGPVEYRLFSLDGSLLLRGAQTATSAGWQQYQMNLKQLPAGSYLLQVTDAESTFSQQVFKQ</sequence>
<dbReference type="InterPro" id="IPR024079">
    <property type="entry name" value="MetalloPept_cat_dom_sf"/>
</dbReference>
<dbReference type="STRING" id="1524460.IX84_17680"/>
<evidence type="ECO:0000256" key="1">
    <source>
        <dbReference type="SAM" id="SignalP"/>
    </source>
</evidence>
<proteinExistence type="predicted"/>
<feature type="chain" id="PRO_5001939805" description="Fibronectin type-III domain-containing protein" evidence="1">
    <location>
        <begin position="21"/>
        <end position="1913"/>
    </location>
</feature>
<dbReference type="SMART" id="SM00060">
    <property type="entry name" value="FN3"/>
    <property type="match status" value="2"/>
</dbReference>
<accession>A0A098S528</accession>
<evidence type="ECO:0000313" key="4">
    <source>
        <dbReference type="Proteomes" id="UP000029736"/>
    </source>
</evidence>
<dbReference type="Gene3D" id="3.40.390.10">
    <property type="entry name" value="Collagenase (Catalytic Domain)"/>
    <property type="match status" value="1"/>
</dbReference>
<dbReference type="OrthoDB" id="9792152at2"/>